<dbReference type="OrthoDB" id="8087291at2"/>
<accession>A0A2P7SMK9</accession>
<sequence>MKIDVVQMSSRLASDRTISDYDFWRALKTINNELYRLERHSIPIPMKMIYARAIIKSARSLRHPDLYSA</sequence>
<keyword evidence="2" id="KW-1185">Reference proteome</keyword>
<organism evidence="1 2">
    <name type="scientific">Pseudaminobacter soli</name>
    <name type="common">ex Li et al. 2025</name>
    <dbReference type="NCBI Taxonomy" id="1295366"/>
    <lineage>
        <taxon>Bacteria</taxon>
        <taxon>Pseudomonadati</taxon>
        <taxon>Pseudomonadota</taxon>
        <taxon>Alphaproteobacteria</taxon>
        <taxon>Hyphomicrobiales</taxon>
        <taxon>Phyllobacteriaceae</taxon>
        <taxon>Pseudaminobacter</taxon>
    </lineage>
</organism>
<comment type="caution">
    <text evidence="1">The sequence shown here is derived from an EMBL/GenBank/DDBJ whole genome shotgun (WGS) entry which is preliminary data.</text>
</comment>
<evidence type="ECO:0000313" key="2">
    <source>
        <dbReference type="Proteomes" id="UP000240653"/>
    </source>
</evidence>
<evidence type="ECO:0000313" key="1">
    <source>
        <dbReference type="EMBL" id="PSJ63698.1"/>
    </source>
</evidence>
<reference evidence="1 2" key="1">
    <citation type="submission" date="2018-03" db="EMBL/GenBank/DDBJ databases">
        <title>The draft genome of Mesorhizobium soli JCM 19897.</title>
        <authorList>
            <person name="Li L."/>
            <person name="Liu L."/>
            <person name="Liang L."/>
            <person name="Wang T."/>
            <person name="Zhang X."/>
        </authorList>
    </citation>
    <scope>NUCLEOTIDE SEQUENCE [LARGE SCALE GENOMIC DNA]</scope>
    <source>
        <strain evidence="1 2">JCM 19897</strain>
    </source>
</reference>
<name>A0A2P7SMK9_9HYPH</name>
<proteinExistence type="predicted"/>
<dbReference type="AlphaFoldDB" id="A0A2P7SMK9"/>
<dbReference type="Proteomes" id="UP000240653">
    <property type="component" value="Unassembled WGS sequence"/>
</dbReference>
<protein>
    <submittedName>
        <fullName evidence="1">Uncharacterized protein</fullName>
    </submittedName>
</protein>
<dbReference type="RefSeq" id="WP_106722050.1">
    <property type="nucleotide sequence ID" value="NZ_PXYL01000001.1"/>
</dbReference>
<gene>
    <name evidence="1" type="ORF">C7I85_00755</name>
</gene>
<dbReference type="EMBL" id="PXYL01000001">
    <property type="protein sequence ID" value="PSJ63698.1"/>
    <property type="molecule type" value="Genomic_DNA"/>
</dbReference>